<protein>
    <submittedName>
        <fullName evidence="1">Uncharacterized protein</fullName>
    </submittedName>
</protein>
<reference evidence="1 2" key="1">
    <citation type="submission" date="2020-04" db="EMBL/GenBank/DDBJ databases">
        <title>Zoogloea sp. G-4-1-14 isolated from soil.</title>
        <authorList>
            <person name="Dahal R.H."/>
        </authorList>
    </citation>
    <scope>NUCLEOTIDE SEQUENCE [LARGE SCALE GENOMIC DNA]</scope>
    <source>
        <strain evidence="1 2">G-4-1-14</strain>
    </source>
</reference>
<sequence length="156" mass="16739">MPRALSPRSLTALAAALLAGCSTIGEPPHDWLLLPTAAVVAVSNGYLTIPGLAAGIAAYAVLDPLAPNWNLQEARLGEERYRLVLRMKAVHSGGAGEAYQVFARRAEQLAGQPGFGAYEVLRWQQGIESNRPFAQRVAYGEIRLVRSLPPVAVKQP</sequence>
<dbReference type="AlphaFoldDB" id="A0A848GBZ2"/>
<evidence type="ECO:0000313" key="2">
    <source>
        <dbReference type="Proteomes" id="UP000580043"/>
    </source>
</evidence>
<dbReference type="Proteomes" id="UP000580043">
    <property type="component" value="Unassembled WGS sequence"/>
</dbReference>
<accession>A0A848GBZ2</accession>
<keyword evidence="2" id="KW-1185">Reference proteome</keyword>
<proteinExistence type="predicted"/>
<name>A0A848GBZ2_9RHOO</name>
<comment type="caution">
    <text evidence="1">The sequence shown here is derived from an EMBL/GenBank/DDBJ whole genome shotgun (WGS) entry which is preliminary data.</text>
</comment>
<gene>
    <name evidence="1" type="ORF">HHL15_21110</name>
</gene>
<dbReference type="EMBL" id="JABBGA010000024">
    <property type="protein sequence ID" value="NML28266.1"/>
    <property type="molecule type" value="Genomic_DNA"/>
</dbReference>
<dbReference type="RefSeq" id="WP_169147795.1">
    <property type="nucleotide sequence ID" value="NZ_JABBGA010000024.1"/>
</dbReference>
<organism evidence="1 2">
    <name type="scientific">Zoogloea dura</name>
    <dbReference type="NCBI Taxonomy" id="2728840"/>
    <lineage>
        <taxon>Bacteria</taxon>
        <taxon>Pseudomonadati</taxon>
        <taxon>Pseudomonadota</taxon>
        <taxon>Betaproteobacteria</taxon>
        <taxon>Rhodocyclales</taxon>
        <taxon>Zoogloeaceae</taxon>
        <taxon>Zoogloea</taxon>
    </lineage>
</organism>
<evidence type="ECO:0000313" key="1">
    <source>
        <dbReference type="EMBL" id="NML28266.1"/>
    </source>
</evidence>
<dbReference type="PROSITE" id="PS51257">
    <property type="entry name" value="PROKAR_LIPOPROTEIN"/>
    <property type="match status" value="1"/>
</dbReference>